<reference evidence="2" key="2">
    <citation type="journal article" date="2014" name="ISME J.">
        <title>Microbial stratification in low pH oxic and suboxic macroscopic growths along an acid mine drainage.</title>
        <authorList>
            <person name="Mendez-Garcia C."/>
            <person name="Mesa V."/>
            <person name="Sprenger R.R."/>
            <person name="Richter M."/>
            <person name="Diez M.S."/>
            <person name="Solano J."/>
            <person name="Bargiela R."/>
            <person name="Golyshina O.V."/>
            <person name="Manteca A."/>
            <person name="Ramos J.L."/>
            <person name="Gallego J.R."/>
            <person name="Llorente I."/>
            <person name="Martins Dos Santos V.A."/>
            <person name="Jensen O.N."/>
            <person name="Pelaez A.I."/>
            <person name="Sanchez J."/>
            <person name="Ferrer M."/>
        </authorList>
    </citation>
    <scope>NUCLEOTIDE SEQUENCE</scope>
</reference>
<dbReference type="EMBL" id="AUZY01003344">
    <property type="protein sequence ID" value="EQD69880.1"/>
    <property type="molecule type" value="Genomic_DNA"/>
</dbReference>
<comment type="caution">
    <text evidence="2">The sequence shown here is derived from an EMBL/GenBank/DDBJ whole genome shotgun (WGS) entry which is preliminary data.</text>
</comment>
<feature type="region of interest" description="Disordered" evidence="1">
    <location>
        <begin position="176"/>
        <end position="202"/>
    </location>
</feature>
<evidence type="ECO:0000256" key="1">
    <source>
        <dbReference type="SAM" id="MobiDB-lite"/>
    </source>
</evidence>
<protein>
    <recommendedName>
        <fullName evidence="3">Protein containing DUF1814</fullName>
    </recommendedName>
</protein>
<organism evidence="2">
    <name type="scientific">mine drainage metagenome</name>
    <dbReference type="NCBI Taxonomy" id="410659"/>
    <lineage>
        <taxon>unclassified sequences</taxon>
        <taxon>metagenomes</taxon>
        <taxon>ecological metagenomes</taxon>
    </lineage>
</organism>
<name>T1CLZ6_9ZZZZ</name>
<sequence length="202" mass="21490">MSTPPAPRKHGIITPFQEEALQAVFSIPEAESFALAGGTALSEYYLGHRLSEDLDIFSFEADAVPLLGERVMSDLPTILPGATVSRSRRYPTFQGFLVTRSGGTLKVDIGVAAAPRLGDFGRVEGVNVLGGLDLFVDKLHAFYSRRAPRDAVDVWAMVTILKQDIADLEPLVVREGPGDPGGPARVGGCVSGSNAGRRNSPT</sequence>
<dbReference type="AlphaFoldDB" id="T1CLZ6"/>
<evidence type="ECO:0008006" key="3">
    <source>
        <dbReference type="Google" id="ProtNLM"/>
    </source>
</evidence>
<evidence type="ECO:0000313" key="2">
    <source>
        <dbReference type="EMBL" id="EQD69880.1"/>
    </source>
</evidence>
<dbReference type="InterPro" id="IPR014942">
    <property type="entry name" value="AbiEii"/>
</dbReference>
<feature type="compositionally biased region" description="Polar residues" evidence="1">
    <location>
        <begin position="191"/>
        <end position="202"/>
    </location>
</feature>
<proteinExistence type="predicted"/>
<gene>
    <name evidence="2" type="ORF">B1B_05290</name>
</gene>
<dbReference type="Gene3D" id="3.10.450.620">
    <property type="entry name" value="JHP933, nucleotidyltransferase-like core domain"/>
    <property type="match status" value="1"/>
</dbReference>
<accession>T1CLZ6</accession>
<feature type="non-terminal residue" evidence="2">
    <location>
        <position position="202"/>
    </location>
</feature>
<dbReference type="Pfam" id="PF08843">
    <property type="entry name" value="AbiEii"/>
    <property type="match status" value="1"/>
</dbReference>
<reference evidence="2" key="1">
    <citation type="submission" date="2013-08" db="EMBL/GenBank/DDBJ databases">
        <authorList>
            <person name="Mendez C."/>
            <person name="Richter M."/>
            <person name="Ferrer M."/>
            <person name="Sanchez J."/>
        </authorList>
    </citation>
    <scope>NUCLEOTIDE SEQUENCE</scope>
</reference>